<evidence type="ECO:0000256" key="1">
    <source>
        <dbReference type="SAM" id="MobiDB-lite"/>
    </source>
</evidence>
<protein>
    <submittedName>
        <fullName evidence="2">Uncharacterized protein</fullName>
    </submittedName>
</protein>
<name>A0AAF0EPI6_9BASI</name>
<dbReference type="Proteomes" id="UP001219933">
    <property type="component" value="Chromosome 2"/>
</dbReference>
<sequence>MSNNTTQPEIPNADLARLVQLSQRVQTKYTANLENYKRNTGETHPLAVQRDEQPKPDTEVHFVERKDSGEQKE</sequence>
<evidence type="ECO:0000313" key="2">
    <source>
        <dbReference type="EMBL" id="WFD34473.1"/>
    </source>
</evidence>
<evidence type="ECO:0000313" key="3">
    <source>
        <dbReference type="Proteomes" id="UP001219933"/>
    </source>
</evidence>
<organism evidence="2 3">
    <name type="scientific">Malassezia cuniculi</name>
    <dbReference type="NCBI Taxonomy" id="948313"/>
    <lineage>
        <taxon>Eukaryota</taxon>
        <taxon>Fungi</taxon>
        <taxon>Dikarya</taxon>
        <taxon>Basidiomycota</taxon>
        <taxon>Ustilaginomycotina</taxon>
        <taxon>Malasseziomycetes</taxon>
        <taxon>Malasseziales</taxon>
        <taxon>Malasseziaceae</taxon>
        <taxon>Malassezia</taxon>
    </lineage>
</organism>
<proteinExistence type="predicted"/>
<dbReference type="EMBL" id="CP119878">
    <property type="protein sequence ID" value="WFD34473.1"/>
    <property type="molecule type" value="Genomic_DNA"/>
</dbReference>
<accession>A0AAF0EPI6</accession>
<reference evidence="2" key="1">
    <citation type="submission" date="2023-03" db="EMBL/GenBank/DDBJ databases">
        <title>Mating type loci evolution in Malassezia.</title>
        <authorList>
            <person name="Coelho M.A."/>
        </authorList>
    </citation>
    <scope>NUCLEOTIDE SEQUENCE</scope>
    <source>
        <strain evidence="2">CBS 11721</strain>
    </source>
</reference>
<feature type="region of interest" description="Disordered" evidence="1">
    <location>
        <begin position="30"/>
        <end position="73"/>
    </location>
</feature>
<dbReference type="AlphaFoldDB" id="A0AAF0EPI6"/>
<keyword evidence="3" id="KW-1185">Reference proteome</keyword>
<gene>
    <name evidence="2" type="ORF">MCUN1_001314</name>
</gene>
<feature type="compositionally biased region" description="Basic and acidic residues" evidence="1">
    <location>
        <begin position="49"/>
        <end position="73"/>
    </location>
</feature>